<dbReference type="AlphaFoldDB" id="A0A0F9N0X4"/>
<proteinExistence type="predicted"/>
<name>A0A0F9N0X4_9ZZZZ</name>
<organism evidence="2">
    <name type="scientific">marine sediment metagenome</name>
    <dbReference type="NCBI Taxonomy" id="412755"/>
    <lineage>
        <taxon>unclassified sequences</taxon>
        <taxon>metagenomes</taxon>
        <taxon>ecological metagenomes</taxon>
    </lineage>
</organism>
<reference evidence="2" key="1">
    <citation type="journal article" date="2015" name="Nature">
        <title>Complex archaea that bridge the gap between prokaryotes and eukaryotes.</title>
        <authorList>
            <person name="Spang A."/>
            <person name="Saw J.H."/>
            <person name="Jorgensen S.L."/>
            <person name="Zaremba-Niedzwiedzka K."/>
            <person name="Martijn J."/>
            <person name="Lind A.E."/>
            <person name="van Eijk R."/>
            <person name="Schleper C."/>
            <person name="Guy L."/>
            <person name="Ettema T.J."/>
        </authorList>
    </citation>
    <scope>NUCLEOTIDE SEQUENCE</scope>
</reference>
<comment type="caution">
    <text evidence="2">The sequence shown here is derived from an EMBL/GenBank/DDBJ whole genome shotgun (WGS) entry which is preliminary data.</text>
</comment>
<keyword evidence="1" id="KW-0472">Membrane</keyword>
<keyword evidence="1" id="KW-1133">Transmembrane helix</keyword>
<feature type="transmembrane region" description="Helical" evidence="1">
    <location>
        <begin position="15"/>
        <end position="36"/>
    </location>
</feature>
<evidence type="ECO:0000313" key="2">
    <source>
        <dbReference type="EMBL" id="KKM82505.1"/>
    </source>
</evidence>
<gene>
    <name evidence="2" type="ORF">LCGC14_1318950</name>
</gene>
<evidence type="ECO:0000256" key="1">
    <source>
        <dbReference type="SAM" id="Phobius"/>
    </source>
</evidence>
<protein>
    <submittedName>
        <fullName evidence="2">Uncharacterized protein</fullName>
    </submittedName>
</protein>
<keyword evidence="1" id="KW-0812">Transmembrane</keyword>
<accession>A0A0F9N0X4</accession>
<sequence length="98" mass="11021">MIVQNYGTLDIKKRVFKILGIVLAVILIISIAAFLVTHRSVIAAQNNVYVVKIKTVNGWPSTFKCRLPPENLGTTGFMFTKLDGKKLYTNSEFICEEQ</sequence>
<dbReference type="EMBL" id="LAZR01007854">
    <property type="protein sequence ID" value="KKM82505.1"/>
    <property type="molecule type" value="Genomic_DNA"/>
</dbReference>